<dbReference type="EMBL" id="MBUA01000001">
    <property type="protein sequence ID" value="MBC6489840.1"/>
    <property type="molecule type" value="Genomic_DNA"/>
</dbReference>
<evidence type="ECO:0000313" key="2">
    <source>
        <dbReference type="EMBL" id="MBC6489840.1"/>
    </source>
</evidence>
<dbReference type="Proteomes" id="UP000765802">
    <property type="component" value="Unassembled WGS sequence"/>
</dbReference>
<evidence type="ECO:0000313" key="3">
    <source>
        <dbReference type="Proteomes" id="UP000765802"/>
    </source>
</evidence>
<sequence length="724" mass="79802">MNTDSKKISRRNFLRLSGMTGASLTIGFYLPALAKDLPALLTPEEAVAQGIELTAWVTIDKSGKVTIYSHRAEMGQGAYQTIPQIVAEELEVDLNKIAVEFAQGSQTKYGSQITGGSSTVRGGFKSMLRAGATAREMLIAAAAAGWNVQTAECYAENGTVIHRSTGRKAGYGDLVEAASRLPLPKEVKLKERKDYKLIGKPLPRLDNPAKINGSAVFGIDKTLPGLLYAVVERSPRFHGKIKTLDDKKARAVKGVKDIIRVEMPVFAATRHGVAVIADNFWTAQKARKLLSIEWDDSGIELMGTEQLFARMHSDLAKPGLTQKAQGDAGRILGNAEKKLEAVYETPYESHSAMEPLNCTAHYTDDRIEVWGPIQGPDWIQQDLATKYKLPMEKVIVNMTFLGGGFGRKAFTDYTYEAVAISKAIKAPVQVIWTREDDMTQGPFRPGAVYGCQASLIGDRVNALQIKLAAQNMDHQWAPVPDKLDYNRSTTEGLLEPYFAGIPHYRFADIPTESPIPVMWWRSVYSSTNSFAFESFWDEMALAAGKDPVEFRKSHISPDHERYYALLDRIVTMSGWSKRGKNEGWGIAFAECFGSIVGEVVKVSKKGENGISIDKVYAAVDCGWYVNPDIIRAQVEGSIVMALGAATIHATNFMEGKAVETNFHQYRMPRIQDIPPVEVEIMDNEEKPGGVGEPSLPPFAPALCNAIFDLTGKRIRKLPFNINNV</sequence>
<dbReference type="PROSITE" id="PS51318">
    <property type="entry name" value="TAT"/>
    <property type="match status" value="1"/>
</dbReference>
<dbReference type="PIRSF" id="PIRSF036389">
    <property type="entry name" value="IOR_B"/>
    <property type="match status" value="1"/>
</dbReference>
<accession>A0ABR7M492</accession>
<dbReference type="SMART" id="SM01008">
    <property type="entry name" value="Ald_Xan_dh_C"/>
    <property type="match status" value="1"/>
</dbReference>
<dbReference type="InterPro" id="IPR019546">
    <property type="entry name" value="TAT_signal_bac_arc"/>
</dbReference>
<dbReference type="Gene3D" id="3.90.1170.50">
    <property type="entry name" value="Aldehyde oxidase/xanthine dehydrogenase, a/b hammerhead"/>
    <property type="match status" value="1"/>
</dbReference>
<dbReference type="NCBIfam" id="TIGR01409">
    <property type="entry name" value="TAT_signal_seq"/>
    <property type="match status" value="1"/>
</dbReference>
<dbReference type="InterPro" id="IPR046867">
    <property type="entry name" value="AldOxase/xan_DH_MoCoBD2"/>
</dbReference>
<dbReference type="RefSeq" id="WP_222840053.1">
    <property type="nucleotide sequence ID" value="NZ_JBHULF010000006.1"/>
</dbReference>
<dbReference type="Pfam" id="PF20256">
    <property type="entry name" value="MoCoBD_2"/>
    <property type="match status" value="2"/>
</dbReference>
<comment type="caution">
    <text evidence="2">The sequence shown here is derived from an EMBL/GenBank/DDBJ whole genome shotgun (WGS) entry which is preliminary data.</text>
</comment>
<gene>
    <name evidence="2" type="ORF">BC349_02590</name>
</gene>
<evidence type="ECO:0000259" key="1">
    <source>
        <dbReference type="SMART" id="SM01008"/>
    </source>
</evidence>
<dbReference type="InterPro" id="IPR052516">
    <property type="entry name" value="N-heterocyclic_Hydroxylase"/>
</dbReference>
<feature type="domain" description="Aldehyde oxidase/xanthine dehydrogenase a/b hammerhead" evidence="1">
    <location>
        <begin position="212"/>
        <end position="298"/>
    </location>
</feature>
<proteinExistence type="predicted"/>
<dbReference type="InterPro" id="IPR000674">
    <property type="entry name" value="Ald_Oxase/Xan_DH_a/b"/>
</dbReference>
<name>A0ABR7M492_9BACT</name>
<dbReference type="InterPro" id="IPR012368">
    <property type="entry name" value="OxRdtase_Mopterin-bd_su_IorB"/>
</dbReference>
<protein>
    <submittedName>
        <fullName evidence="2">Xanthine dehydrogenase</fullName>
    </submittedName>
</protein>
<dbReference type="InterPro" id="IPR008274">
    <property type="entry name" value="AldOxase/xan_DH_MoCoBD1"/>
</dbReference>
<reference evidence="2 3" key="1">
    <citation type="submission" date="2016-07" db="EMBL/GenBank/DDBJ databases">
        <title>Genome analysis of Flavihumibacter stibioxidans YS-17.</title>
        <authorList>
            <person name="Shi K."/>
            <person name="Han Y."/>
            <person name="Wang G."/>
        </authorList>
    </citation>
    <scope>NUCLEOTIDE SEQUENCE [LARGE SCALE GENOMIC DNA]</scope>
    <source>
        <strain evidence="2 3">YS-17</strain>
    </source>
</reference>
<dbReference type="InterPro" id="IPR037165">
    <property type="entry name" value="AldOxase/xan_DH_Mopterin-bd_sf"/>
</dbReference>
<dbReference type="Pfam" id="PF02738">
    <property type="entry name" value="MoCoBD_1"/>
    <property type="match status" value="1"/>
</dbReference>
<keyword evidence="3" id="KW-1185">Reference proteome</keyword>
<dbReference type="PANTHER" id="PTHR47495:SF2">
    <property type="entry name" value="ALDEHYDE DEHYDROGENASE"/>
    <property type="match status" value="1"/>
</dbReference>
<dbReference type="Gene3D" id="3.30.365.10">
    <property type="entry name" value="Aldehyde oxidase/xanthine dehydrogenase, molybdopterin binding domain"/>
    <property type="match status" value="4"/>
</dbReference>
<dbReference type="PANTHER" id="PTHR47495">
    <property type="entry name" value="ALDEHYDE DEHYDROGENASE"/>
    <property type="match status" value="1"/>
</dbReference>
<organism evidence="2 3">
    <name type="scientific">Flavihumibacter stibioxidans</name>
    <dbReference type="NCBI Taxonomy" id="1834163"/>
    <lineage>
        <taxon>Bacteria</taxon>
        <taxon>Pseudomonadati</taxon>
        <taxon>Bacteroidota</taxon>
        <taxon>Chitinophagia</taxon>
        <taxon>Chitinophagales</taxon>
        <taxon>Chitinophagaceae</taxon>
        <taxon>Flavihumibacter</taxon>
    </lineage>
</organism>
<dbReference type="InterPro" id="IPR006311">
    <property type="entry name" value="TAT_signal"/>
</dbReference>
<dbReference type="SUPFAM" id="SSF56003">
    <property type="entry name" value="Molybdenum cofactor-binding domain"/>
    <property type="match status" value="2"/>
</dbReference>